<dbReference type="InterPro" id="IPR036962">
    <property type="entry name" value="Glyco_hydro_3_N_sf"/>
</dbReference>
<dbReference type="GO" id="GO:0005975">
    <property type="term" value="P:carbohydrate metabolic process"/>
    <property type="evidence" value="ECO:0007669"/>
    <property type="project" value="InterPro"/>
</dbReference>
<evidence type="ECO:0000313" key="7">
    <source>
        <dbReference type="EMBL" id="MCB8874789.1"/>
    </source>
</evidence>
<dbReference type="GO" id="GO:0004563">
    <property type="term" value="F:beta-N-acetylhexosaminidase activity"/>
    <property type="evidence" value="ECO:0007669"/>
    <property type="project" value="UniProtKB-EC"/>
</dbReference>
<gene>
    <name evidence="7" type="primary">nagZ</name>
    <name evidence="7" type="ORF">ASILVAE211_06315</name>
</gene>
<dbReference type="Gene3D" id="3.20.20.300">
    <property type="entry name" value="Glycoside hydrolase, family 3, N-terminal domain"/>
    <property type="match status" value="1"/>
</dbReference>
<evidence type="ECO:0000256" key="3">
    <source>
        <dbReference type="ARBA" id="ARBA00012663"/>
    </source>
</evidence>
<dbReference type="AlphaFoldDB" id="A0A963YPS0"/>
<dbReference type="EC" id="3.2.1.52" evidence="3"/>
<evidence type="ECO:0000256" key="1">
    <source>
        <dbReference type="ARBA" id="ARBA00001231"/>
    </source>
</evidence>
<comment type="catalytic activity">
    <reaction evidence="1">
        <text>Hydrolysis of terminal non-reducing N-acetyl-D-hexosamine residues in N-acetyl-beta-D-hexosaminides.</text>
        <dbReference type="EC" id="3.2.1.52"/>
    </reaction>
</comment>
<comment type="caution">
    <text evidence="7">The sequence shown here is derived from an EMBL/GenBank/DDBJ whole genome shotgun (WGS) entry which is preliminary data.</text>
</comment>
<dbReference type="NCBIfam" id="NF003740">
    <property type="entry name" value="PRK05337.1"/>
    <property type="match status" value="1"/>
</dbReference>
<keyword evidence="5 7" id="KW-0326">Glycosidase</keyword>
<protein>
    <recommendedName>
        <fullName evidence="3">beta-N-acetylhexosaminidase</fullName>
        <ecNumber evidence="3">3.2.1.52</ecNumber>
    </recommendedName>
</protein>
<dbReference type="GO" id="GO:0009254">
    <property type="term" value="P:peptidoglycan turnover"/>
    <property type="evidence" value="ECO:0007669"/>
    <property type="project" value="TreeGrafter"/>
</dbReference>
<evidence type="ECO:0000259" key="6">
    <source>
        <dbReference type="Pfam" id="PF00933"/>
    </source>
</evidence>
<evidence type="ECO:0000256" key="5">
    <source>
        <dbReference type="ARBA" id="ARBA00023295"/>
    </source>
</evidence>
<dbReference type="PANTHER" id="PTHR30480:SF13">
    <property type="entry name" value="BETA-HEXOSAMINIDASE"/>
    <property type="match status" value="1"/>
</dbReference>
<accession>A0A963YPS0</accession>
<dbReference type="InterPro" id="IPR050226">
    <property type="entry name" value="NagZ_Beta-hexosaminidase"/>
</dbReference>
<dbReference type="Pfam" id="PF00933">
    <property type="entry name" value="Glyco_hydro_3"/>
    <property type="match status" value="1"/>
</dbReference>
<feature type="domain" description="Glycoside hydrolase family 3 N-terminal" evidence="6">
    <location>
        <begin position="16"/>
        <end position="286"/>
    </location>
</feature>
<dbReference type="PANTHER" id="PTHR30480">
    <property type="entry name" value="BETA-HEXOSAMINIDASE-RELATED"/>
    <property type="match status" value="1"/>
</dbReference>
<name>A0A963YPS0_9PROT</name>
<dbReference type="InterPro" id="IPR017853">
    <property type="entry name" value="GH"/>
</dbReference>
<dbReference type="InterPro" id="IPR001764">
    <property type="entry name" value="Glyco_hydro_3_N"/>
</dbReference>
<dbReference type="RefSeq" id="WP_227320453.1">
    <property type="nucleotide sequence ID" value="NZ_JAESVB010000002.1"/>
</dbReference>
<reference evidence="7" key="1">
    <citation type="journal article" date="2021" name="Microorganisms">
        <title>Acidisoma silvae sp. nov. and Acidisomacellulosilytica sp. nov., Two Acidophilic Bacteria Isolated from Decaying Wood, Hydrolyzing Cellulose and Producing Poly-3-hydroxybutyrate.</title>
        <authorList>
            <person name="Mieszkin S."/>
            <person name="Pouder E."/>
            <person name="Uroz S."/>
            <person name="Simon-Colin C."/>
            <person name="Alain K."/>
        </authorList>
    </citation>
    <scope>NUCLEOTIDE SEQUENCE</scope>
    <source>
        <strain evidence="7">HW T2.11</strain>
    </source>
</reference>
<evidence type="ECO:0000256" key="2">
    <source>
        <dbReference type="ARBA" id="ARBA00005336"/>
    </source>
</evidence>
<dbReference type="InterPro" id="IPR019800">
    <property type="entry name" value="Glyco_hydro_3_AS"/>
</dbReference>
<reference evidence="7" key="2">
    <citation type="submission" date="2021-01" db="EMBL/GenBank/DDBJ databases">
        <authorList>
            <person name="Mieszkin S."/>
            <person name="Pouder E."/>
            <person name="Alain K."/>
        </authorList>
    </citation>
    <scope>NUCLEOTIDE SEQUENCE</scope>
    <source>
        <strain evidence="7">HW T2.11</strain>
    </source>
</reference>
<dbReference type="PROSITE" id="PS00775">
    <property type="entry name" value="GLYCOSYL_HYDROL_F3"/>
    <property type="match status" value="1"/>
</dbReference>
<dbReference type="EMBL" id="JAESVB010000002">
    <property type="protein sequence ID" value="MCB8874789.1"/>
    <property type="molecule type" value="Genomic_DNA"/>
</dbReference>
<dbReference type="Proteomes" id="UP000708298">
    <property type="component" value="Unassembled WGS sequence"/>
</dbReference>
<comment type="similarity">
    <text evidence="2">Belongs to the glycosyl hydrolase 3 family.</text>
</comment>
<keyword evidence="4 7" id="KW-0378">Hydrolase</keyword>
<evidence type="ECO:0000313" key="8">
    <source>
        <dbReference type="Proteomes" id="UP000708298"/>
    </source>
</evidence>
<proteinExistence type="inferred from homology"/>
<dbReference type="SUPFAM" id="SSF51445">
    <property type="entry name" value="(Trans)glycosidases"/>
    <property type="match status" value="1"/>
</dbReference>
<organism evidence="7 8">
    <name type="scientific">Acidisoma silvae</name>
    <dbReference type="NCBI Taxonomy" id="2802396"/>
    <lineage>
        <taxon>Bacteria</taxon>
        <taxon>Pseudomonadati</taxon>
        <taxon>Pseudomonadota</taxon>
        <taxon>Alphaproteobacteria</taxon>
        <taxon>Acetobacterales</taxon>
        <taxon>Acidocellaceae</taxon>
        <taxon>Acidisoma</taxon>
    </lineage>
</organism>
<keyword evidence="8" id="KW-1185">Reference proteome</keyword>
<evidence type="ECO:0000256" key="4">
    <source>
        <dbReference type="ARBA" id="ARBA00022801"/>
    </source>
</evidence>
<sequence length="332" mass="34435">MKPAILGISGLALTEAEAALFRQFPPAGVILFGRNVQNPEQLTKLTADLRAALGPDAVIMIDQEGGRVARLRPPHWAGHPACGVIGTLYLSAPAAAERAAWLQGAAIGAECRAHGFTMVAAPVLDLAFPGQNQQVVGDRSFGAAPQAVAVLGRAMGQGLLAAGVIPVAKHVPGHGRATVDSHHHLPVVDAQGPDWARDREPFRILAKEFACMMTAHILFAGIDDHRPATLSDTVIGTIIRQDIGFPGLLLSDDLAMHALTGSPLERAEASLAAGCDIALFCPGDADGNRAILEALPDVAGLGPRLAAMKPATAPLDLTALLAERQSILEGAA</sequence>